<accession>A0A8J2NSV2</accession>
<proteinExistence type="predicted"/>
<gene>
    <name evidence="1" type="ORF">AFUS01_LOCUS2530</name>
</gene>
<sequence>MSVIDGLNWVWSNFWEQMTRKFKKNYLKLNEENGPTNEQGIIQQENVHHAEDLNEVEEWFDAVEVQEEDEGFSEN</sequence>
<keyword evidence="2" id="KW-1185">Reference proteome</keyword>
<protein>
    <submittedName>
        <fullName evidence="1">Uncharacterized protein</fullName>
    </submittedName>
</protein>
<reference evidence="1" key="1">
    <citation type="submission" date="2021-06" db="EMBL/GenBank/DDBJ databases">
        <authorList>
            <person name="Hodson N. C."/>
            <person name="Mongue J. A."/>
            <person name="Jaron S. K."/>
        </authorList>
    </citation>
    <scope>NUCLEOTIDE SEQUENCE</scope>
</reference>
<dbReference type="Proteomes" id="UP000708208">
    <property type="component" value="Unassembled WGS sequence"/>
</dbReference>
<comment type="caution">
    <text evidence="1">The sequence shown here is derived from an EMBL/GenBank/DDBJ whole genome shotgun (WGS) entry which is preliminary data.</text>
</comment>
<organism evidence="1 2">
    <name type="scientific">Allacma fusca</name>
    <dbReference type="NCBI Taxonomy" id="39272"/>
    <lineage>
        <taxon>Eukaryota</taxon>
        <taxon>Metazoa</taxon>
        <taxon>Ecdysozoa</taxon>
        <taxon>Arthropoda</taxon>
        <taxon>Hexapoda</taxon>
        <taxon>Collembola</taxon>
        <taxon>Symphypleona</taxon>
        <taxon>Sminthuridae</taxon>
        <taxon>Allacma</taxon>
    </lineage>
</organism>
<evidence type="ECO:0000313" key="1">
    <source>
        <dbReference type="EMBL" id="CAG7678284.1"/>
    </source>
</evidence>
<evidence type="ECO:0000313" key="2">
    <source>
        <dbReference type="Proteomes" id="UP000708208"/>
    </source>
</evidence>
<dbReference type="AlphaFoldDB" id="A0A8J2NSV2"/>
<dbReference type="EMBL" id="CAJVCH010014439">
    <property type="protein sequence ID" value="CAG7678284.1"/>
    <property type="molecule type" value="Genomic_DNA"/>
</dbReference>
<name>A0A8J2NSV2_9HEXA</name>